<comment type="caution">
    <text evidence="1">The sequence shown here is derived from an EMBL/GenBank/DDBJ whole genome shotgun (WGS) entry which is preliminary data.</text>
</comment>
<proteinExistence type="predicted"/>
<name>A0A3S5CP72_9PLAT</name>
<dbReference type="EMBL" id="CAAALY010253647">
    <property type="protein sequence ID" value="VEL36970.1"/>
    <property type="molecule type" value="Genomic_DNA"/>
</dbReference>
<keyword evidence="2" id="KW-1185">Reference proteome</keyword>
<gene>
    <name evidence="1" type="ORF">PXEA_LOCUS30410</name>
</gene>
<organism evidence="1 2">
    <name type="scientific">Protopolystoma xenopodis</name>
    <dbReference type="NCBI Taxonomy" id="117903"/>
    <lineage>
        <taxon>Eukaryota</taxon>
        <taxon>Metazoa</taxon>
        <taxon>Spiralia</taxon>
        <taxon>Lophotrochozoa</taxon>
        <taxon>Platyhelminthes</taxon>
        <taxon>Monogenea</taxon>
        <taxon>Polyopisthocotylea</taxon>
        <taxon>Polystomatidea</taxon>
        <taxon>Polystomatidae</taxon>
        <taxon>Protopolystoma</taxon>
    </lineage>
</organism>
<accession>A0A3S5CP72</accession>
<dbReference type="OrthoDB" id="6284905at2759"/>
<sequence length="80" mass="8859">MPTNCRLPIVQTDDGAGRDFTKCQDVVRNVYGKTLSFVSFAMRELVFQAVHELAHPGLRAPRKLITGCLVWPGMQADIGN</sequence>
<dbReference type="Proteomes" id="UP000784294">
    <property type="component" value="Unassembled WGS sequence"/>
</dbReference>
<evidence type="ECO:0000313" key="1">
    <source>
        <dbReference type="EMBL" id="VEL36970.1"/>
    </source>
</evidence>
<reference evidence="1" key="1">
    <citation type="submission" date="2018-11" db="EMBL/GenBank/DDBJ databases">
        <authorList>
            <consortium name="Pathogen Informatics"/>
        </authorList>
    </citation>
    <scope>NUCLEOTIDE SEQUENCE</scope>
</reference>
<evidence type="ECO:0000313" key="2">
    <source>
        <dbReference type="Proteomes" id="UP000784294"/>
    </source>
</evidence>
<protein>
    <submittedName>
        <fullName evidence="1">Uncharacterized protein</fullName>
    </submittedName>
</protein>
<dbReference type="Gene3D" id="1.10.340.70">
    <property type="match status" value="1"/>
</dbReference>
<dbReference type="AlphaFoldDB" id="A0A3S5CP72"/>